<comment type="similarity">
    <text evidence="3">Belongs to the metallo-dependent hydrolases superfamily. Adenosine and AMP deaminases family.</text>
</comment>
<keyword evidence="5" id="KW-0479">Metal-binding</keyword>
<dbReference type="InterPro" id="IPR006650">
    <property type="entry name" value="A/AMP_deam_AS"/>
</dbReference>
<organism evidence="9 10">
    <name type="scientific">Porphyridium purpureum</name>
    <name type="common">Red alga</name>
    <name type="synonym">Porphyridium cruentum</name>
    <dbReference type="NCBI Taxonomy" id="35688"/>
    <lineage>
        <taxon>Eukaryota</taxon>
        <taxon>Rhodophyta</taxon>
        <taxon>Bangiophyceae</taxon>
        <taxon>Porphyridiales</taxon>
        <taxon>Porphyridiaceae</taxon>
        <taxon>Porphyridium</taxon>
    </lineage>
</organism>
<evidence type="ECO:0000313" key="9">
    <source>
        <dbReference type="EMBL" id="KAA8499109.1"/>
    </source>
</evidence>
<dbReference type="FunFam" id="4.10.800.20:FF:000001">
    <property type="entry name" value="AMP deaminase"/>
    <property type="match status" value="1"/>
</dbReference>
<keyword evidence="8" id="KW-0546">Nucleotide metabolism</keyword>
<dbReference type="Proteomes" id="UP000324585">
    <property type="component" value="Unassembled WGS sequence"/>
</dbReference>
<dbReference type="OMA" id="SHHEMQE"/>
<evidence type="ECO:0000256" key="2">
    <source>
        <dbReference type="ARBA" id="ARBA00004955"/>
    </source>
</evidence>
<dbReference type="OrthoDB" id="1723809at2759"/>
<dbReference type="Gene3D" id="3.20.20.140">
    <property type="entry name" value="Metal-dependent hydrolases"/>
    <property type="match status" value="1"/>
</dbReference>
<evidence type="ECO:0000256" key="3">
    <source>
        <dbReference type="ARBA" id="ARBA00006676"/>
    </source>
</evidence>
<evidence type="ECO:0000256" key="7">
    <source>
        <dbReference type="ARBA" id="ARBA00022833"/>
    </source>
</evidence>
<dbReference type="EMBL" id="VRMN01000001">
    <property type="protein sequence ID" value="KAA8499109.1"/>
    <property type="molecule type" value="Genomic_DNA"/>
</dbReference>
<accession>A0A5J4Z512</accession>
<evidence type="ECO:0000256" key="1">
    <source>
        <dbReference type="ARBA" id="ARBA00001947"/>
    </source>
</evidence>
<comment type="caution">
    <text evidence="9">The sequence shown here is derived from an EMBL/GenBank/DDBJ whole genome shotgun (WGS) entry which is preliminary data.</text>
</comment>
<dbReference type="GO" id="GO:0046872">
    <property type="term" value="F:metal ion binding"/>
    <property type="evidence" value="ECO:0007669"/>
    <property type="project" value="UniProtKB-KW"/>
</dbReference>
<dbReference type="AlphaFoldDB" id="A0A5J4Z512"/>
<dbReference type="Gene3D" id="4.10.800.20">
    <property type="match status" value="1"/>
</dbReference>
<dbReference type="PANTHER" id="PTHR11359">
    <property type="entry name" value="AMP DEAMINASE"/>
    <property type="match status" value="1"/>
</dbReference>
<keyword evidence="10" id="KW-1185">Reference proteome</keyword>
<dbReference type="PANTHER" id="PTHR11359:SF0">
    <property type="entry name" value="AMP DEAMINASE"/>
    <property type="match status" value="1"/>
</dbReference>
<dbReference type="GO" id="GO:0003876">
    <property type="term" value="F:AMP deaminase activity"/>
    <property type="evidence" value="ECO:0007669"/>
    <property type="project" value="UniProtKB-EC"/>
</dbReference>
<dbReference type="UniPathway" id="UPA00591">
    <property type="reaction ID" value="UER00663"/>
</dbReference>
<evidence type="ECO:0000313" key="10">
    <source>
        <dbReference type="Proteomes" id="UP000324585"/>
    </source>
</evidence>
<dbReference type="GO" id="GO:0046033">
    <property type="term" value="P:AMP metabolic process"/>
    <property type="evidence" value="ECO:0007669"/>
    <property type="project" value="TreeGrafter"/>
</dbReference>
<dbReference type="Pfam" id="PF19326">
    <property type="entry name" value="AMP_deaminase"/>
    <property type="match status" value="1"/>
</dbReference>
<comment type="cofactor">
    <cofactor evidence="1">
        <name>Zn(2+)</name>
        <dbReference type="ChEBI" id="CHEBI:29105"/>
    </cofactor>
</comment>
<keyword evidence="6" id="KW-0378">Hydrolase</keyword>
<evidence type="ECO:0000256" key="4">
    <source>
        <dbReference type="ARBA" id="ARBA00012775"/>
    </source>
</evidence>
<dbReference type="InterPro" id="IPR032466">
    <property type="entry name" value="Metal_Hydrolase"/>
</dbReference>
<evidence type="ECO:0000256" key="8">
    <source>
        <dbReference type="ARBA" id="ARBA00023080"/>
    </source>
</evidence>
<protein>
    <recommendedName>
        <fullName evidence="4">AMP deaminase</fullName>
        <ecNumber evidence="4">3.5.4.6</ecNumber>
    </recommendedName>
</protein>
<dbReference type="SUPFAM" id="SSF51556">
    <property type="entry name" value="Metallo-dependent hydrolases"/>
    <property type="match status" value="1"/>
</dbReference>
<dbReference type="EC" id="3.5.4.6" evidence="4"/>
<dbReference type="GO" id="GO:0005829">
    <property type="term" value="C:cytosol"/>
    <property type="evidence" value="ECO:0007669"/>
    <property type="project" value="TreeGrafter"/>
</dbReference>
<dbReference type="PROSITE" id="PS00485">
    <property type="entry name" value="A_DEAMINASE"/>
    <property type="match status" value="1"/>
</dbReference>
<keyword evidence="7" id="KW-0862">Zinc</keyword>
<gene>
    <name evidence="9" type="ORF">FVE85_6694</name>
</gene>
<name>A0A5J4Z512_PORPP</name>
<dbReference type="GO" id="GO:0032264">
    <property type="term" value="P:IMP salvage"/>
    <property type="evidence" value="ECO:0007669"/>
    <property type="project" value="UniProtKB-UniPathway"/>
</dbReference>
<dbReference type="NCBIfam" id="TIGR01429">
    <property type="entry name" value="AMP_deaminase"/>
    <property type="match status" value="1"/>
</dbReference>
<comment type="pathway">
    <text evidence="2">Purine metabolism; IMP biosynthesis via salvage pathway; IMP from AMP: step 1/1.</text>
</comment>
<reference evidence="10" key="1">
    <citation type="journal article" date="2019" name="Nat. Commun.">
        <title>Expansion of phycobilisome linker gene families in mesophilic red algae.</title>
        <authorList>
            <person name="Lee J."/>
            <person name="Kim D."/>
            <person name="Bhattacharya D."/>
            <person name="Yoon H.S."/>
        </authorList>
    </citation>
    <scope>NUCLEOTIDE SEQUENCE [LARGE SCALE GENOMIC DNA]</scope>
    <source>
        <strain evidence="10">CCMP 1328</strain>
    </source>
</reference>
<evidence type="ECO:0000256" key="5">
    <source>
        <dbReference type="ARBA" id="ARBA00022723"/>
    </source>
</evidence>
<sequence length="772" mass="88478">MSTEIRARDCNTARGCCVGRVCVGTAWPSCREGASPTMDAIGETQDNESQGCEKPAEVAQGGCPNGDPTGEVMQHPNSSPRAASAFLATAAREMEATLKDGQPQGLADEPLDRRSSTVEFNLRHSLATNFKLLHVQPEDIANTTYRKVIITPGAAGVSEDEAHAGSLLRQGILLREKYLYAPQRAPWETTAKEPRCHEHTTFFSAHYHPFLAPGFKGSDHVCQWQDGVLYVYENSRELLRRKPLFTSIRWDEYVKDLDTLVKIINDPSNRSVCHKRLTLLLEQFNMFLILNEEAEKLEQISVPHRDFYNVRKVDTHVHHSSCMNQKHLLRFIKNKLKTCPDDNVLEAKDGTIWTLKGTFEKLNLSAYELSVDTLNVHSDSSIFQRFDRFNSKYNPCGQSELREIFLKTENYIGGRYLAEITKQVVDDLTETKYQHAEYRISIYGKKMDEWTNLAQWFMENRIYSDNVRWLVQIPRLFQVYKKLGFLNSFQDMLDNIFLPLFEVTIHPELDPNLDTFLQQLVGFDSVDDESVPQLKTALESLGPPTEWTAEDNPPYAYYSFFIYSNLFVLNKLRESRGMNTFTYRPHAGEAGDPEHLAVCFLLAHGINHGLNLRKMPVLHYLFYLTQVGIAMSPLSNNGLFIEYNKNPLPTYHRQGLNISLSSDDPLQFHFTREPLMEEYAVAAQVYKLSGSDLCELARNSVLQSGFEHCVKMAWLNDGYYKRGMPGNDISRTNVPKIRVRYRLETLLNELKFVYNNDLPRDLRVLACHPMYE</sequence>
<evidence type="ECO:0000256" key="6">
    <source>
        <dbReference type="ARBA" id="ARBA00022801"/>
    </source>
</evidence>
<dbReference type="InterPro" id="IPR006329">
    <property type="entry name" value="AMPD"/>
</dbReference>
<proteinExistence type="inferred from homology"/>